<dbReference type="InterPro" id="IPR011330">
    <property type="entry name" value="Glyco_hydro/deAcase_b/a-brl"/>
</dbReference>
<protein>
    <submittedName>
        <fullName evidence="2">Polysaccharide deacetylase</fullName>
    </submittedName>
</protein>
<sequence length="311" mass="35473">MFPDRTVVLSLDAELIWGFHDHAEIPTERVEHARESWVYLLELFDEYGLPATWAVVGHLFLDSCDGVHSDSPVGEDWYSRDPGGELAPDSVWFGRDLIDAIRDSKADHDIGSHSFSHVEFGSKRVSEEVARAELERSVEVAEEYGIDLESFVFPRNKVGHRGLLAEYGFSCYRGRSPDRWYDTAPIRPLGKLATYALGASSPPIVDPRVDDYGLVNVPASMYLFTFEGFVRKALETVAGDPVARQVELGLERLKEEDRGVFHLWLHPNNVTTEQDRRRLERIVSMIAEYRDRYDIDVMPMSRVANRVRTNE</sequence>
<evidence type="ECO:0000313" key="3">
    <source>
        <dbReference type="Proteomes" id="UP000323537"/>
    </source>
</evidence>
<dbReference type="Proteomes" id="UP000323537">
    <property type="component" value="Unassembled WGS sequence"/>
</dbReference>
<dbReference type="OrthoDB" id="10436at2157"/>
<dbReference type="EMBL" id="FOPZ01000002">
    <property type="protein sequence ID" value="SFH38949.1"/>
    <property type="molecule type" value="Genomic_DNA"/>
</dbReference>
<dbReference type="GO" id="GO:0005975">
    <property type="term" value="P:carbohydrate metabolic process"/>
    <property type="evidence" value="ECO:0007669"/>
    <property type="project" value="InterPro"/>
</dbReference>
<proteinExistence type="predicted"/>
<dbReference type="Gene3D" id="3.20.20.370">
    <property type="entry name" value="Glycoside hydrolase/deacetylase"/>
    <property type="match status" value="1"/>
</dbReference>
<dbReference type="CDD" id="cd10929">
    <property type="entry name" value="CE4_u5"/>
    <property type="match status" value="1"/>
</dbReference>
<dbReference type="AlphaFoldDB" id="A0A1I2ZN59"/>
<accession>A0A1I2ZN59</accession>
<evidence type="ECO:0000259" key="1">
    <source>
        <dbReference type="Pfam" id="PF01522"/>
    </source>
</evidence>
<dbReference type="SUPFAM" id="SSF88713">
    <property type="entry name" value="Glycoside hydrolase/deacetylase"/>
    <property type="match status" value="1"/>
</dbReference>
<organism evidence="2 3">
    <name type="scientific">Halorubrum aquaticum</name>
    <dbReference type="NCBI Taxonomy" id="387340"/>
    <lineage>
        <taxon>Archaea</taxon>
        <taxon>Methanobacteriati</taxon>
        <taxon>Methanobacteriota</taxon>
        <taxon>Stenosarchaea group</taxon>
        <taxon>Halobacteria</taxon>
        <taxon>Halobacteriales</taxon>
        <taxon>Haloferacaceae</taxon>
        <taxon>Halorubrum</taxon>
    </lineage>
</organism>
<dbReference type="InterPro" id="IPR002509">
    <property type="entry name" value="NODB_dom"/>
</dbReference>
<feature type="domain" description="NodB homology" evidence="1">
    <location>
        <begin position="34"/>
        <end position="154"/>
    </location>
</feature>
<keyword evidence="3" id="KW-1185">Reference proteome</keyword>
<dbReference type="Pfam" id="PF01522">
    <property type="entry name" value="Polysacc_deac_1"/>
    <property type="match status" value="1"/>
</dbReference>
<evidence type="ECO:0000313" key="2">
    <source>
        <dbReference type="EMBL" id="SFH38949.1"/>
    </source>
</evidence>
<reference evidence="2 3" key="1">
    <citation type="submission" date="2016-10" db="EMBL/GenBank/DDBJ databases">
        <authorList>
            <person name="Varghese N."/>
            <person name="Submissions S."/>
        </authorList>
    </citation>
    <scope>NUCLEOTIDE SEQUENCE [LARGE SCALE GENOMIC DNA]</scope>
    <source>
        <strain evidence="2 3">CGMCC 1.6377</strain>
    </source>
</reference>
<dbReference type="RefSeq" id="WP_149783424.1">
    <property type="nucleotide sequence ID" value="NZ_BAAADP010000005.1"/>
</dbReference>
<dbReference type="GO" id="GO:0016810">
    <property type="term" value="F:hydrolase activity, acting on carbon-nitrogen (but not peptide) bonds"/>
    <property type="evidence" value="ECO:0007669"/>
    <property type="project" value="InterPro"/>
</dbReference>
<name>A0A1I2ZN59_9EURY</name>
<gene>
    <name evidence="2" type="ORF">SAMN04488066_102278</name>
</gene>